<organism evidence="1 2">
    <name type="scientific">Marinospirillum insulare</name>
    <dbReference type="NCBI Taxonomy" id="217169"/>
    <lineage>
        <taxon>Bacteria</taxon>
        <taxon>Pseudomonadati</taxon>
        <taxon>Pseudomonadota</taxon>
        <taxon>Gammaproteobacteria</taxon>
        <taxon>Oceanospirillales</taxon>
        <taxon>Oceanospirillaceae</taxon>
        <taxon>Marinospirillum</taxon>
    </lineage>
</organism>
<protein>
    <submittedName>
        <fullName evidence="1">Uncharacterized protein</fullName>
    </submittedName>
</protein>
<name>A0ABQ5ZXZ6_9GAMM</name>
<dbReference type="EMBL" id="BSOR01000005">
    <property type="protein sequence ID" value="GLR62810.1"/>
    <property type="molecule type" value="Genomic_DNA"/>
</dbReference>
<reference evidence="2" key="1">
    <citation type="journal article" date="2019" name="Int. J. Syst. Evol. Microbiol.">
        <title>The Global Catalogue of Microorganisms (GCM) 10K type strain sequencing project: providing services to taxonomists for standard genome sequencing and annotation.</title>
        <authorList>
            <consortium name="The Broad Institute Genomics Platform"/>
            <consortium name="The Broad Institute Genome Sequencing Center for Infectious Disease"/>
            <person name="Wu L."/>
            <person name="Ma J."/>
        </authorList>
    </citation>
    <scope>NUCLEOTIDE SEQUENCE [LARGE SCALE GENOMIC DNA]</scope>
    <source>
        <strain evidence="2">NBRC 100033</strain>
    </source>
</reference>
<proteinExistence type="predicted"/>
<comment type="caution">
    <text evidence="1">The sequence shown here is derived from an EMBL/GenBank/DDBJ whole genome shotgun (WGS) entry which is preliminary data.</text>
</comment>
<accession>A0ABQ5ZXZ6</accession>
<dbReference type="RefSeq" id="WP_027851362.1">
    <property type="nucleotide sequence ID" value="NZ_BSOR01000005.1"/>
</dbReference>
<evidence type="ECO:0000313" key="2">
    <source>
        <dbReference type="Proteomes" id="UP001156682"/>
    </source>
</evidence>
<evidence type="ECO:0000313" key="1">
    <source>
        <dbReference type="EMBL" id="GLR62810.1"/>
    </source>
</evidence>
<sequence>MARSMVWVTPTAKEMAYELIMELRIKQGRGLSIFLGCPISYDNYSAIQQWVQRLMTETQMARKKLTETEIRSRFLDRIPLHLQGVID</sequence>
<keyword evidence="2" id="KW-1185">Reference proteome</keyword>
<dbReference type="Proteomes" id="UP001156682">
    <property type="component" value="Unassembled WGS sequence"/>
</dbReference>
<gene>
    <name evidence="1" type="ORF">GCM10007878_02450</name>
</gene>